<dbReference type="OrthoDB" id="1450439at2"/>
<dbReference type="AlphaFoldDB" id="F9Z9M2"/>
<accession>F9Z9M2</accession>
<sequence>MKRMIFHIPMKIDRNRASASQIRPMKMIEAFKECGYEVVVVEGYGKERKRQIKEIKSNILKGVKYDFLYSESSTMPTLLTEKNHLPLYPFLDFSFFAFCKKHGIKIGLFYRDIYWVFKKKRSFKEWVAYIFYKYDILKYNKFLDVLFLPSKEMNAYIPNIKVESVIPLPSGLQLHSSPKIEHPLLELLFVGAIGGLYDITLLVKVISGIQGIHLTICCRENEWQKEKINYLPFLNENITIVHKSGVEVEELYRKADISCIFFKTDKYLDFAVPYKLYESISYKCPVLANIDTLTGKYVQNNDIGIISSWNETQLTDVLNSITKEDLNKYQFQLNHLVYNNKWKVRCQLVEELLG</sequence>
<evidence type="ECO:0000313" key="2">
    <source>
        <dbReference type="Proteomes" id="UP000006657"/>
    </source>
</evidence>
<evidence type="ECO:0000313" key="1">
    <source>
        <dbReference type="EMBL" id="ADY32022.1"/>
    </source>
</evidence>
<keyword evidence="2" id="KW-1185">Reference proteome</keyword>
<protein>
    <recommendedName>
        <fullName evidence="3">Glycosyltransferase</fullName>
    </recommendedName>
</protein>
<dbReference type="EMBL" id="CP002544">
    <property type="protein sequence ID" value="ADY32022.1"/>
    <property type="molecule type" value="Genomic_DNA"/>
</dbReference>
<dbReference type="RefSeq" id="WP_013611244.1">
    <property type="nucleotide sequence ID" value="NC_015160.1"/>
</dbReference>
<proteinExistence type="predicted"/>
<dbReference type="GeneID" id="61274189"/>
<dbReference type="STRING" id="709991.Odosp_0951"/>
<dbReference type="Proteomes" id="UP000006657">
    <property type="component" value="Chromosome"/>
</dbReference>
<name>F9Z9M2_ODOSD</name>
<gene>
    <name evidence="1" type="ordered locus">Odosp_0951</name>
</gene>
<organism evidence="1 2">
    <name type="scientific">Odoribacter splanchnicus (strain ATCC 29572 / DSM 20712 / CIP 104287 / JCM 15291 / NCTC 10825 / 1651/6)</name>
    <name type="common">Bacteroides splanchnicus</name>
    <dbReference type="NCBI Taxonomy" id="709991"/>
    <lineage>
        <taxon>Bacteria</taxon>
        <taxon>Pseudomonadati</taxon>
        <taxon>Bacteroidota</taxon>
        <taxon>Bacteroidia</taxon>
        <taxon>Bacteroidales</taxon>
        <taxon>Odoribacteraceae</taxon>
        <taxon>Odoribacter</taxon>
    </lineage>
</organism>
<dbReference type="HOGENOM" id="CLU_064250_0_0_10"/>
<dbReference type="Gene3D" id="3.40.50.2000">
    <property type="entry name" value="Glycogen Phosphorylase B"/>
    <property type="match status" value="1"/>
</dbReference>
<evidence type="ECO:0008006" key="3">
    <source>
        <dbReference type="Google" id="ProtNLM"/>
    </source>
</evidence>
<dbReference type="PaxDb" id="709991-Odosp_0951"/>
<dbReference type="eggNOG" id="COG0438">
    <property type="taxonomic scope" value="Bacteria"/>
</dbReference>
<dbReference type="KEGG" id="osp:Odosp_0951"/>
<reference evidence="1 2" key="1">
    <citation type="journal article" date="2011" name="Stand. Genomic Sci.">
        <title>Complete genome sequence of Odoribacter splanchnicus type strain (1651/6).</title>
        <authorList>
            <consortium name="US DOE Joint Genome Institute (JGI-PGF)"/>
            <person name="Goker M."/>
            <person name="Gronow S."/>
            <person name="Zeytun A."/>
            <person name="Nolan M."/>
            <person name="Lucas S."/>
            <person name="Lapidus A."/>
            <person name="Hammon N."/>
            <person name="Deshpande S."/>
            <person name="Cheng J.F."/>
            <person name="Pitluck S."/>
            <person name="Liolios K."/>
            <person name="Pagani I."/>
            <person name="Ivanova N."/>
            <person name="Mavromatis K."/>
            <person name="Ovchinikova G."/>
            <person name="Pati A."/>
            <person name="Tapia R."/>
            <person name="Han C."/>
            <person name="Goodwin L."/>
            <person name="Chen A."/>
            <person name="Palaniappan K."/>
            <person name="Land M."/>
            <person name="Hauser L."/>
            <person name="Jeffries C.D."/>
            <person name="Brambilla E.M."/>
            <person name="Rohde M."/>
            <person name="Detter J.C."/>
            <person name="Woyke T."/>
            <person name="Bristow J."/>
            <person name="Markowitz V."/>
            <person name="Hugenholtz P."/>
            <person name="Eisen J.A."/>
            <person name="Kyrpides N.C."/>
            <person name="Klenk H.P."/>
        </authorList>
    </citation>
    <scope>NUCLEOTIDE SEQUENCE [LARGE SCALE GENOMIC DNA]</scope>
    <source>
        <strain evidence="2">ATCC 29572 / DSM 20712 / JCM 15291 / NCTC 10825 / 1651/6</strain>
    </source>
</reference>
<dbReference type="SUPFAM" id="SSF53756">
    <property type="entry name" value="UDP-Glycosyltransferase/glycogen phosphorylase"/>
    <property type="match status" value="1"/>
</dbReference>